<name>L0I9J8_HALRX</name>
<dbReference type="RefSeq" id="WP_015300050.1">
    <property type="nucleotide sequence ID" value="NC_019964.1"/>
</dbReference>
<proteinExistence type="predicted"/>
<protein>
    <submittedName>
        <fullName evidence="2">Uncharacterized protein</fullName>
    </submittedName>
</protein>
<evidence type="ECO:0000313" key="2">
    <source>
        <dbReference type="EMBL" id="AGB15374.1"/>
    </source>
</evidence>
<dbReference type="Proteomes" id="UP000010846">
    <property type="component" value="Chromosome"/>
</dbReference>
<dbReference type="AlphaFoldDB" id="L0I9J8"/>
<dbReference type="HOGENOM" id="CLU_216666_0_0_2"/>
<dbReference type="GeneID" id="80458361"/>
<keyword evidence="3" id="KW-1185">Reference proteome</keyword>
<organism evidence="2 3">
    <name type="scientific">Halovivax ruber (strain DSM 18193 / JCM 13892 / XH-70)</name>
    <dbReference type="NCBI Taxonomy" id="797302"/>
    <lineage>
        <taxon>Archaea</taxon>
        <taxon>Methanobacteriati</taxon>
        <taxon>Methanobacteriota</taxon>
        <taxon>Stenosarchaea group</taxon>
        <taxon>Halobacteria</taxon>
        <taxon>Halobacteriales</taxon>
        <taxon>Natrialbaceae</taxon>
        <taxon>Halovivax</taxon>
    </lineage>
</organism>
<keyword evidence="1" id="KW-0472">Membrane</keyword>
<accession>L0I9J8</accession>
<keyword evidence="1" id="KW-1133">Transmembrane helix</keyword>
<keyword evidence="1" id="KW-0812">Transmembrane</keyword>
<reference evidence="2" key="1">
    <citation type="submission" date="2011-09" db="EMBL/GenBank/DDBJ databases">
        <title>Complete sequence of Halovivax ruber XH-70.</title>
        <authorList>
            <consortium name="US DOE Joint Genome Institute"/>
            <person name="Lucas S."/>
            <person name="Han J."/>
            <person name="Lapidus A."/>
            <person name="Cheng J.-F."/>
            <person name="Goodwin L."/>
            <person name="Pitluck S."/>
            <person name="Peters L."/>
            <person name="Mikhailova N."/>
            <person name="Davenport K."/>
            <person name="Detter J.C."/>
            <person name="Han C."/>
            <person name="Tapia R."/>
            <person name="Land M."/>
            <person name="Hauser L."/>
            <person name="Kyrpides N."/>
            <person name="Ivanova N."/>
            <person name="Pagani I."/>
            <person name="Sproer C."/>
            <person name="Anderson I."/>
            <person name="Woyke T."/>
        </authorList>
    </citation>
    <scope>NUCLEOTIDE SEQUENCE</scope>
    <source>
        <strain evidence="2">XH-70</strain>
    </source>
</reference>
<dbReference type="EMBL" id="CP003050">
    <property type="protein sequence ID" value="AGB15374.1"/>
    <property type="molecule type" value="Genomic_DNA"/>
</dbReference>
<dbReference type="STRING" id="797302.Halru_0747"/>
<evidence type="ECO:0000256" key="1">
    <source>
        <dbReference type="SAM" id="Phobius"/>
    </source>
</evidence>
<feature type="transmembrane region" description="Helical" evidence="1">
    <location>
        <begin position="20"/>
        <end position="39"/>
    </location>
</feature>
<sequence>MSLGEVLDGEALTGKQAVAIFFGWLGLVVLAGLLLVVSLPF</sequence>
<evidence type="ECO:0000313" key="3">
    <source>
        <dbReference type="Proteomes" id="UP000010846"/>
    </source>
</evidence>
<dbReference type="KEGG" id="hru:Halru_0747"/>
<gene>
    <name evidence="2" type="ordered locus">Halru_0747</name>
</gene>